<dbReference type="EC" id="6.3.2.6" evidence="2"/>
<keyword evidence="3" id="KW-0436">Ligase</keyword>
<evidence type="ECO:0000256" key="1">
    <source>
        <dbReference type="ARBA" id="ARBA00004672"/>
    </source>
</evidence>
<dbReference type="PANTHER" id="PTHR43700:SF1">
    <property type="entry name" value="PHOSPHORIBOSYLAMINOIMIDAZOLE-SUCCINOCARBOXAMIDE SYNTHASE"/>
    <property type="match status" value="1"/>
</dbReference>
<feature type="domain" description="SAICAR synthetase/ADE2 N-terminal" evidence="7">
    <location>
        <begin position="21"/>
        <end position="272"/>
    </location>
</feature>
<evidence type="ECO:0000313" key="9">
    <source>
        <dbReference type="Proteomes" id="UP001149411"/>
    </source>
</evidence>
<dbReference type="GO" id="GO:0005524">
    <property type="term" value="F:ATP binding"/>
    <property type="evidence" value="ECO:0007669"/>
    <property type="project" value="UniProtKB-KW"/>
</dbReference>
<proteinExistence type="predicted"/>
<evidence type="ECO:0000256" key="5">
    <source>
        <dbReference type="ARBA" id="ARBA00022755"/>
    </source>
</evidence>
<keyword evidence="6" id="KW-0067">ATP-binding</keyword>
<evidence type="ECO:0000259" key="7">
    <source>
        <dbReference type="Pfam" id="PF01259"/>
    </source>
</evidence>
<organism evidence="8 9">
    <name type="scientific">Halorutilus salinus</name>
    <dbReference type="NCBI Taxonomy" id="2487751"/>
    <lineage>
        <taxon>Archaea</taxon>
        <taxon>Methanobacteriati</taxon>
        <taxon>Methanobacteriota</taxon>
        <taxon>Stenosarchaea group</taxon>
        <taxon>Halobacteria</taxon>
        <taxon>Halorutilales</taxon>
        <taxon>Halorutilaceae</taxon>
        <taxon>Halorutilus</taxon>
    </lineage>
</organism>
<dbReference type="PANTHER" id="PTHR43700">
    <property type="entry name" value="PHOSPHORIBOSYLAMINOIMIDAZOLE-SUCCINOCARBOXAMIDE SYNTHASE"/>
    <property type="match status" value="1"/>
</dbReference>
<dbReference type="Gene3D" id="3.30.200.20">
    <property type="entry name" value="Phosphorylase Kinase, domain 1"/>
    <property type="match status" value="1"/>
</dbReference>
<dbReference type="Proteomes" id="UP001149411">
    <property type="component" value="Unassembled WGS sequence"/>
</dbReference>
<evidence type="ECO:0000313" key="8">
    <source>
        <dbReference type="EMBL" id="MCX2817957.1"/>
    </source>
</evidence>
<sequence length="344" mass="37624">MGSVKRLTADEPPSSSLGRGTFVFSDDYSVFDWGKMPDGIDRKGAALCTTGAQTFELLEDAGVPTHYLGVVRDGETVSLDEVDAPTDAMAIELTRVPDLPFDGTTGEYGYDAFHDEGGSNYLVPLEIVFRNAVPPGSSIRSRYEPSDLGVDADGWDDGTVELDEPLVEFSTKFEEKDRYLDDQEALTVSGLDEDAFGTLRETAHAVNEVITEHADGVGLSHQDGKIECLYHDGDVKVADVAGTFDENRFLRDGTQISKEFLRQFYKGYDPEWVDAVGDAKDEADARGVADWRGLCDVQPKPLPGDVAKTASDLYRAGANVYTERELFEAPALDDVVGRIERRIG</sequence>
<accession>A0A9Q4GFU8</accession>
<dbReference type="InterPro" id="IPR028923">
    <property type="entry name" value="SAICAR_synt/ADE2_N"/>
</dbReference>
<dbReference type="Pfam" id="PF01259">
    <property type="entry name" value="SAICAR_synt"/>
    <property type="match status" value="1"/>
</dbReference>
<dbReference type="Gene3D" id="3.30.470.20">
    <property type="entry name" value="ATP-grasp fold, B domain"/>
    <property type="match status" value="1"/>
</dbReference>
<keyword evidence="5" id="KW-0658">Purine biosynthesis</keyword>
<evidence type="ECO:0000256" key="4">
    <source>
        <dbReference type="ARBA" id="ARBA00022741"/>
    </source>
</evidence>
<evidence type="ECO:0000256" key="2">
    <source>
        <dbReference type="ARBA" id="ARBA00012217"/>
    </source>
</evidence>
<evidence type="ECO:0000256" key="6">
    <source>
        <dbReference type="ARBA" id="ARBA00022840"/>
    </source>
</evidence>
<keyword evidence="4" id="KW-0547">Nucleotide-binding</keyword>
<reference evidence="8" key="1">
    <citation type="submission" date="2022-09" db="EMBL/GenBank/DDBJ databases">
        <title>Haloadaptaus new haloarchaeum isolated from saline soil.</title>
        <authorList>
            <person name="Duran-Viseras A."/>
            <person name="Sanchez-Porro C."/>
            <person name="Ventosa A."/>
        </authorList>
    </citation>
    <scope>NUCLEOTIDE SEQUENCE</scope>
    <source>
        <strain evidence="8">F3-133</strain>
    </source>
</reference>
<evidence type="ECO:0000256" key="3">
    <source>
        <dbReference type="ARBA" id="ARBA00022598"/>
    </source>
</evidence>
<dbReference type="GO" id="GO:0005737">
    <property type="term" value="C:cytoplasm"/>
    <property type="evidence" value="ECO:0007669"/>
    <property type="project" value="TreeGrafter"/>
</dbReference>
<dbReference type="GO" id="GO:0006189">
    <property type="term" value="P:'de novo' IMP biosynthetic process"/>
    <property type="evidence" value="ECO:0007669"/>
    <property type="project" value="TreeGrafter"/>
</dbReference>
<dbReference type="AlphaFoldDB" id="A0A9Q4GFU8"/>
<gene>
    <name evidence="8" type="ORF">EGH25_01100</name>
</gene>
<dbReference type="GO" id="GO:0004639">
    <property type="term" value="F:phosphoribosylaminoimidazolesuccinocarboxamide synthase activity"/>
    <property type="evidence" value="ECO:0007669"/>
    <property type="project" value="UniProtKB-EC"/>
</dbReference>
<comment type="caution">
    <text evidence="8">The sequence shown here is derived from an EMBL/GenBank/DDBJ whole genome shotgun (WGS) entry which is preliminary data.</text>
</comment>
<keyword evidence="9" id="KW-1185">Reference proteome</keyword>
<comment type="pathway">
    <text evidence="1">Purine metabolism; IMP biosynthesis via de novo pathway; 5-amino-1-(5-phospho-D-ribosyl)imidazole-4-carboxamide from 5-amino-1-(5-phospho-D-ribosyl)imidazole-4-carboxylate: step 1/2.</text>
</comment>
<dbReference type="SUPFAM" id="SSF56104">
    <property type="entry name" value="SAICAR synthase-like"/>
    <property type="match status" value="1"/>
</dbReference>
<protein>
    <recommendedName>
        <fullName evidence="2">phosphoribosylaminoimidazolesuccinocarboxamide synthase</fullName>
        <ecNumber evidence="2">6.3.2.6</ecNumber>
    </recommendedName>
</protein>
<dbReference type="EMBL" id="RKLV01000001">
    <property type="protein sequence ID" value="MCX2817957.1"/>
    <property type="molecule type" value="Genomic_DNA"/>
</dbReference>
<dbReference type="RefSeq" id="WP_266085513.1">
    <property type="nucleotide sequence ID" value="NZ_RKLV01000001.1"/>
</dbReference>
<name>A0A9Q4GFU8_9EURY</name>